<name>A0AC34GLP6_9BILA</name>
<sequence>LLQYQANVAEFNAARVRERQRVQHPTVKVRSIKKDSPLDASRGITVMMAKSSSLPKAMNQLLNKTKSAAATSKQEGEIKTCIAHNTIIHEALKYLEKSQTSRRYQSEIRDAYKKLSKYPLTFLEKMNLINTSPKDLPGMLCVLDDLGLRFSKEVMDKFEQDCSTLWATKRQRVK</sequence>
<evidence type="ECO:0000313" key="1">
    <source>
        <dbReference type="Proteomes" id="UP000887579"/>
    </source>
</evidence>
<dbReference type="WBParaSite" id="ES5_v2.g30518.t1">
    <property type="protein sequence ID" value="ES5_v2.g30518.t1"/>
    <property type="gene ID" value="ES5_v2.g30518"/>
</dbReference>
<accession>A0AC34GLP6</accession>
<reference evidence="2" key="1">
    <citation type="submission" date="2022-11" db="UniProtKB">
        <authorList>
            <consortium name="WormBaseParasite"/>
        </authorList>
    </citation>
    <scope>IDENTIFICATION</scope>
</reference>
<evidence type="ECO:0000313" key="2">
    <source>
        <dbReference type="WBParaSite" id="ES5_v2.g30518.t1"/>
    </source>
</evidence>
<organism evidence="1 2">
    <name type="scientific">Panagrolaimus sp. ES5</name>
    <dbReference type="NCBI Taxonomy" id="591445"/>
    <lineage>
        <taxon>Eukaryota</taxon>
        <taxon>Metazoa</taxon>
        <taxon>Ecdysozoa</taxon>
        <taxon>Nematoda</taxon>
        <taxon>Chromadorea</taxon>
        <taxon>Rhabditida</taxon>
        <taxon>Tylenchina</taxon>
        <taxon>Panagrolaimomorpha</taxon>
        <taxon>Panagrolaimoidea</taxon>
        <taxon>Panagrolaimidae</taxon>
        <taxon>Panagrolaimus</taxon>
    </lineage>
</organism>
<proteinExistence type="predicted"/>
<protein>
    <submittedName>
        <fullName evidence="2">Uncharacterized protein</fullName>
    </submittedName>
</protein>
<dbReference type="Proteomes" id="UP000887579">
    <property type="component" value="Unplaced"/>
</dbReference>